<name>A0AAV3Q2S3_LITER</name>
<sequence>MNGEVVERAEPHIGSLQCGTILRARLRINQKPLVQLHTFPPGTPRVPSSEIPGEEDQGVDPRSKSRLLSDDVLSVLETSHSHFEKLSFWSLRKGKSCPCHLRDCPVLNNITQLGLASNEFHQFIWFHLSFRREVWDMFGVSSINHPDLRVSGLKEEKRRCSKGISGVSRLKA</sequence>
<dbReference type="SUPFAM" id="SSF143243">
    <property type="entry name" value="Nqo5-like"/>
    <property type="match status" value="1"/>
</dbReference>
<accession>A0AAV3Q2S3</accession>
<reference evidence="2 3" key="1">
    <citation type="submission" date="2024-01" db="EMBL/GenBank/DDBJ databases">
        <title>The complete chloroplast genome sequence of Lithospermum erythrorhizon: insights into the phylogenetic relationship among Boraginaceae species and the maternal lineages of purple gromwells.</title>
        <authorList>
            <person name="Okada T."/>
            <person name="Watanabe K."/>
        </authorList>
    </citation>
    <scope>NUCLEOTIDE SEQUENCE [LARGE SCALE GENOMIC DNA]</scope>
</reference>
<feature type="region of interest" description="Disordered" evidence="1">
    <location>
        <begin position="37"/>
        <end position="63"/>
    </location>
</feature>
<dbReference type="InterPro" id="IPR037232">
    <property type="entry name" value="NADH_quin_OxRdtase_su_C/D-like"/>
</dbReference>
<gene>
    <name evidence="2" type="ORF">LIER_15396</name>
</gene>
<dbReference type="EMBL" id="BAABME010003324">
    <property type="protein sequence ID" value="GAA0158339.1"/>
    <property type="molecule type" value="Genomic_DNA"/>
</dbReference>
<keyword evidence="3" id="KW-1185">Reference proteome</keyword>
<comment type="caution">
    <text evidence="2">The sequence shown here is derived from an EMBL/GenBank/DDBJ whole genome shotgun (WGS) entry which is preliminary data.</text>
</comment>
<protein>
    <submittedName>
        <fullName evidence="2">Uncharacterized protein</fullName>
    </submittedName>
</protein>
<evidence type="ECO:0000313" key="2">
    <source>
        <dbReference type="EMBL" id="GAA0158339.1"/>
    </source>
</evidence>
<proteinExistence type="predicted"/>
<evidence type="ECO:0000313" key="3">
    <source>
        <dbReference type="Proteomes" id="UP001454036"/>
    </source>
</evidence>
<evidence type="ECO:0000256" key="1">
    <source>
        <dbReference type="SAM" id="MobiDB-lite"/>
    </source>
</evidence>
<organism evidence="2 3">
    <name type="scientific">Lithospermum erythrorhizon</name>
    <name type="common">Purple gromwell</name>
    <name type="synonym">Lithospermum officinale var. erythrorhizon</name>
    <dbReference type="NCBI Taxonomy" id="34254"/>
    <lineage>
        <taxon>Eukaryota</taxon>
        <taxon>Viridiplantae</taxon>
        <taxon>Streptophyta</taxon>
        <taxon>Embryophyta</taxon>
        <taxon>Tracheophyta</taxon>
        <taxon>Spermatophyta</taxon>
        <taxon>Magnoliopsida</taxon>
        <taxon>eudicotyledons</taxon>
        <taxon>Gunneridae</taxon>
        <taxon>Pentapetalae</taxon>
        <taxon>asterids</taxon>
        <taxon>lamiids</taxon>
        <taxon>Boraginales</taxon>
        <taxon>Boraginaceae</taxon>
        <taxon>Boraginoideae</taxon>
        <taxon>Lithospermeae</taxon>
        <taxon>Lithospermum</taxon>
    </lineage>
</organism>
<dbReference type="Proteomes" id="UP001454036">
    <property type="component" value="Unassembled WGS sequence"/>
</dbReference>
<dbReference type="AlphaFoldDB" id="A0AAV3Q2S3"/>